<feature type="chain" id="PRO_5041429233" description="THD domain-containing protein" evidence="3">
    <location>
        <begin position="32"/>
        <end position="242"/>
    </location>
</feature>
<comment type="caution">
    <text evidence="5">The sequence shown here is derived from an EMBL/GenBank/DDBJ whole genome shotgun (WGS) entry which is preliminary data.</text>
</comment>
<gene>
    <name evidence="5" type="ORF">GBAR_LOCUS1438</name>
</gene>
<keyword evidence="3" id="KW-0732">Signal</keyword>
<dbReference type="Pfam" id="PF00229">
    <property type="entry name" value="TNF"/>
    <property type="match status" value="1"/>
</dbReference>
<dbReference type="GO" id="GO:0005164">
    <property type="term" value="F:tumor necrosis factor receptor binding"/>
    <property type="evidence" value="ECO:0007669"/>
    <property type="project" value="InterPro"/>
</dbReference>
<keyword evidence="6" id="KW-1185">Reference proteome</keyword>
<dbReference type="Gene3D" id="2.60.120.40">
    <property type="match status" value="1"/>
</dbReference>
<dbReference type="GO" id="GO:0006955">
    <property type="term" value="P:immune response"/>
    <property type="evidence" value="ECO:0007669"/>
    <property type="project" value="InterPro"/>
</dbReference>
<evidence type="ECO:0000259" key="4">
    <source>
        <dbReference type="Pfam" id="PF00229"/>
    </source>
</evidence>
<dbReference type="EMBL" id="CASHTH010000212">
    <property type="protein sequence ID" value="CAI7994397.1"/>
    <property type="molecule type" value="Genomic_DNA"/>
</dbReference>
<sequence>MEYLGRAAVPSQKLMVVLSVILLLLIGATNATESIHIRGKRIPGHRPDTTPQPAKARDSCYSNSSNGSLPTAHIKGSGILWAKEGDKYVPLWTCNSSTLGNAHVAGGMWFDQADNSLHVPVCGWYYVTSQVSFQSNSEKAQQYTHTLRVDRNCNNSSTYSSTYSHTTFTLIGSLEPDTSGRASTVVSDMVKICRGGRIYVSIPATNNACCPYGDESATSITAYLVRESDCSWPVTSWSFPAE</sequence>
<name>A0AA35QVZ9_GEOBA</name>
<comment type="similarity">
    <text evidence="1">Belongs to the tumor necrosis factor family.</text>
</comment>
<evidence type="ECO:0000313" key="6">
    <source>
        <dbReference type="Proteomes" id="UP001174909"/>
    </source>
</evidence>
<dbReference type="AlphaFoldDB" id="A0AA35QVZ9"/>
<evidence type="ECO:0000256" key="1">
    <source>
        <dbReference type="ARBA" id="ARBA00008670"/>
    </source>
</evidence>
<dbReference type="InterPro" id="IPR008983">
    <property type="entry name" value="Tumour_necrosis_fac-like_dom"/>
</dbReference>
<evidence type="ECO:0000256" key="3">
    <source>
        <dbReference type="SAM" id="SignalP"/>
    </source>
</evidence>
<feature type="signal peptide" evidence="3">
    <location>
        <begin position="1"/>
        <end position="31"/>
    </location>
</feature>
<organism evidence="5 6">
    <name type="scientific">Geodia barretti</name>
    <name type="common">Barrett's horny sponge</name>
    <dbReference type="NCBI Taxonomy" id="519541"/>
    <lineage>
        <taxon>Eukaryota</taxon>
        <taxon>Metazoa</taxon>
        <taxon>Porifera</taxon>
        <taxon>Demospongiae</taxon>
        <taxon>Heteroscleromorpha</taxon>
        <taxon>Tetractinellida</taxon>
        <taxon>Astrophorina</taxon>
        <taxon>Geodiidae</taxon>
        <taxon>Geodia</taxon>
    </lineage>
</organism>
<feature type="domain" description="THD" evidence="4">
    <location>
        <begin position="113"/>
        <end position="220"/>
    </location>
</feature>
<accession>A0AA35QVZ9</accession>
<dbReference type="GO" id="GO:0016020">
    <property type="term" value="C:membrane"/>
    <property type="evidence" value="ECO:0007669"/>
    <property type="project" value="InterPro"/>
</dbReference>
<dbReference type="Proteomes" id="UP001174909">
    <property type="component" value="Unassembled WGS sequence"/>
</dbReference>
<proteinExistence type="inferred from homology"/>
<reference evidence="5" key="1">
    <citation type="submission" date="2023-03" db="EMBL/GenBank/DDBJ databases">
        <authorList>
            <person name="Steffen K."/>
            <person name="Cardenas P."/>
        </authorList>
    </citation>
    <scope>NUCLEOTIDE SEQUENCE</scope>
</reference>
<dbReference type="SUPFAM" id="SSF49842">
    <property type="entry name" value="TNF-like"/>
    <property type="match status" value="1"/>
</dbReference>
<feature type="region of interest" description="Disordered" evidence="2">
    <location>
        <begin position="39"/>
        <end position="63"/>
    </location>
</feature>
<evidence type="ECO:0000313" key="5">
    <source>
        <dbReference type="EMBL" id="CAI7994397.1"/>
    </source>
</evidence>
<dbReference type="InterPro" id="IPR006052">
    <property type="entry name" value="TNF_dom"/>
</dbReference>
<protein>
    <recommendedName>
        <fullName evidence="4">THD domain-containing protein</fullName>
    </recommendedName>
</protein>
<evidence type="ECO:0000256" key="2">
    <source>
        <dbReference type="SAM" id="MobiDB-lite"/>
    </source>
</evidence>